<dbReference type="EMBL" id="WAJS01000001">
    <property type="protein sequence ID" value="KAB1651577.1"/>
    <property type="molecule type" value="Genomic_DNA"/>
</dbReference>
<dbReference type="AlphaFoldDB" id="A0A7C8BSH3"/>
<dbReference type="RefSeq" id="WP_151429544.1">
    <property type="nucleotide sequence ID" value="NZ_JANJZI010000004.1"/>
</dbReference>
<keyword evidence="1" id="KW-0808">Transferase</keyword>
<dbReference type="Proteomes" id="UP000479639">
    <property type="component" value="Unassembled WGS sequence"/>
</dbReference>
<protein>
    <submittedName>
        <fullName evidence="1">CDP-alcohol phosphatidyltransferase</fullName>
    </submittedName>
</protein>
<evidence type="ECO:0000313" key="2">
    <source>
        <dbReference type="Proteomes" id="UP000479639"/>
    </source>
</evidence>
<organism evidence="1 2">
    <name type="scientific">Adlercreutzia muris</name>
    <dbReference type="NCBI Taxonomy" id="1796610"/>
    <lineage>
        <taxon>Bacteria</taxon>
        <taxon>Bacillati</taxon>
        <taxon>Actinomycetota</taxon>
        <taxon>Coriobacteriia</taxon>
        <taxon>Eggerthellales</taxon>
        <taxon>Eggerthellaceae</taxon>
        <taxon>Adlercreutzia</taxon>
    </lineage>
</organism>
<sequence length="116" mass="13157">MGKKIDEALDIAYEDMPTYLHANHSVYMETPAGLYYLTDVNDRYWRVQDTERFNEKGHYIDCSPLVPTIGEFLELPYNDEGHTIKGVFAEATFYPSGDGKEIVEVENAADAEAAEE</sequence>
<gene>
    <name evidence="1" type="ORF">F8D48_00690</name>
</gene>
<name>A0A7C8BSH3_9ACTN</name>
<evidence type="ECO:0000313" key="1">
    <source>
        <dbReference type="EMBL" id="KAB1651577.1"/>
    </source>
</evidence>
<keyword evidence="2" id="KW-1185">Reference proteome</keyword>
<comment type="caution">
    <text evidence="1">The sequence shown here is derived from an EMBL/GenBank/DDBJ whole genome shotgun (WGS) entry which is preliminary data.</text>
</comment>
<proteinExistence type="predicted"/>
<reference evidence="1 2" key="1">
    <citation type="submission" date="2019-09" db="EMBL/GenBank/DDBJ databases">
        <title>Whole genome shotgun sequencing (WGS) of Ellagibacter isourolithinifaciens DSM 104140(T) and Adlercreutzia muris DSM 29508(T).</title>
        <authorList>
            <person name="Stoll D.A."/>
            <person name="Danylec N."/>
            <person name="Huch M."/>
        </authorList>
    </citation>
    <scope>NUCLEOTIDE SEQUENCE [LARGE SCALE GENOMIC DNA]</scope>
    <source>
        <strain evidence="1 2">DSM 29508</strain>
    </source>
</reference>
<dbReference type="GO" id="GO:0016740">
    <property type="term" value="F:transferase activity"/>
    <property type="evidence" value="ECO:0007669"/>
    <property type="project" value="UniProtKB-KW"/>
</dbReference>
<accession>A0A7C8BSH3</accession>